<keyword evidence="3 4" id="KW-0012">Acyltransferase</keyword>
<dbReference type="PANTHER" id="PTHR11104:SF0">
    <property type="entry name" value="SPBETA PROPHAGE-DERIVED AMINOGLYCOSIDE N(3')-ACETYLTRANSFERASE-LIKE PROTEIN YOKD"/>
    <property type="match status" value="1"/>
</dbReference>
<evidence type="ECO:0000313" key="5">
    <source>
        <dbReference type="EMBL" id="OGZ65300.1"/>
    </source>
</evidence>
<dbReference type="SUPFAM" id="SSF110710">
    <property type="entry name" value="TTHA0583/YokD-like"/>
    <property type="match status" value="1"/>
</dbReference>
<comment type="caution">
    <text evidence="5">The sequence shown here is derived from an EMBL/GenBank/DDBJ whole genome shotgun (WGS) entry which is preliminary data.</text>
</comment>
<evidence type="ECO:0000256" key="3">
    <source>
        <dbReference type="ARBA" id="ARBA00023315"/>
    </source>
</evidence>
<comment type="similarity">
    <text evidence="1 4">Belongs to the antibiotic N-acetyltransferase family.</text>
</comment>
<dbReference type="EMBL" id="MHOP01000024">
    <property type="protein sequence ID" value="OGZ65300.1"/>
    <property type="molecule type" value="Genomic_DNA"/>
</dbReference>
<reference evidence="5 6" key="1">
    <citation type="journal article" date="2016" name="Nat. Commun.">
        <title>Thousands of microbial genomes shed light on interconnected biogeochemical processes in an aquifer system.</title>
        <authorList>
            <person name="Anantharaman K."/>
            <person name="Brown C.T."/>
            <person name="Hug L.A."/>
            <person name="Sharon I."/>
            <person name="Castelle C.J."/>
            <person name="Probst A.J."/>
            <person name="Thomas B.C."/>
            <person name="Singh A."/>
            <person name="Wilkins M.J."/>
            <person name="Karaoz U."/>
            <person name="Brodie E.L."/>
            <person name="Williams K.H."/>
            <person name="Hubbard S.S."/>
            <person name="Banfield J.F."/>
        </authorList>
    </citation>
    <scope>NUCLEOTIDE SEQUENCE [LARGE SCALE GENOMIC DNA]</scope>
</reference>
<organism evidence="5 6">
    <name type="scientific">Candidatus Staskawiczbacteria bacterium RIFCSPHIGHO2_01_FULL_41_41</name>
    <dbReference type="NCBI Taxonomy" id="1802203"/>
    <lineage>
        <taxon>Bacteria</taxon>
        <taxon>Candidatus Staskawicziibacteriota</taxon>
    </lineage>
</organism>
<accession>A0A1G2HSW3</accession>
<dbReference type="GO" id="GO:0046353">
    <property type="term" value="F:aminoglycoside 3-N-acetyltransferase activity"/>
    <property type="evidence" value="ECO:0007669"/>
    <property type="project" value="UniProtKB-EC"/>
</dbReference>
<dbReference type="GO" id="GO:0046677">
    <property type="term" value="P:response to antibiotic"/>
    <property type="evidence" value="ECO:0007669"/>
    <property type="project" value="UniProtKB-KW"/>
</dbReference>
<comment type="catalytic activity">
    <reaction evidence="4">
        <text>a 2-deoxystreptamine antibiotic + acetyl-CoA = an N(3)-acetyl-2-deoxystreptamine antibiotic + CoA + H(+)</text>
        <dbReference type="Rhea" id="RHEA:12665"/>
        <dbReference type="ChEBI" id="CHEBI:15378"/>
        <dbReference type="ChEBI" id="CHEBI:57287"/>
        <dbReference type="ChEBI" id="CHEBI:57288"/>
        <dbReference type="ChEBI" id="CHEBI:57921"/>
        <dbReference type="ChEBI" id="CHEBI:77452"/>
        <dbReference type="EC" id="2.3.1.81"/>
    </reaction>
</comment>
<gene>
    <name evidence="5" type="ORF">A2822_04540</name>
</gene>
<name>A0A1G2HSW3_9BACT</name>
<dbReference type="InterPro" id="IPR003679">
    <property type="entry name" value="Amioglycoside_AcTrfase"/>
</dbReference>
<dbReference type="InterPro" id="IPR028345">
    <property type="entry name" value="Antibiotic_NAT-like"/>
</dbReference>
<evidence type="ECO:0000256" key="2">
    <source>
        <dbReference type="ARBA" id="ARBA00022679"/>
    </source>
</evidence>
<dbReference type="Pfam" id="PF02522">
    <property type="entry name" value="Antibiotic_NAT"/>
    <property type="match status" value="1"/>
</dbReference>
<dbReference type="PANTHER" id="PTHR11104">
    <property type="entry name" value="AMINOGLYCOSIDE N3-ACETYLTRANSFERASE"/>
    <property type="match status" value="1"/>
</dbReference>
<keyword evidence="4" id="KW-0046">Antibiotic resistance</keyword>
<dbReference type="Proteomes" id="UP000178774">
    <property type="component" value="Unassembled WGS sequence"/>
</dbReference>
<dbReference type="EC" id="2.3.1.-" evidence="4"/>
<dbReference type="AlphaFoldDB" id="A0A1G2HSW3"/>
<evidence type="ECO:0000256" key="4">
    <source>
        <dbReference type="RuleBase" id="RU365031"/>
    </source>
</evidence>
<proteinExistence type="inferred from homology"/>
<keyword evidence="2 4" id="KW-0808">Transferase</keyword>
<protein>
    <recommendedName>
        <fullName evidence="4">Aminoglycoside N(3)-acetyltransferase</fullName>
        <ecNumber evidence="4">2.3.1.-</ecNumber>
    </recommendedName>
</protein>
<evidence type="ECO:0000313" key="6">
    <source>
        <dbReference type="Proteomes" id="UP000178774"/>
    </source>
</evidence>
<sequence length="265" mass="30493">MTYEKNPLFIFGEDKLYYQDFVEALKKVGVNKGDSIFVHSDISVFGKLSGGNRNSLLNSLIEALKESVGNGTIIMPTFTYSYCHNQVYDPEFSPSTVGVLSEHFRNFEKPGRTIHPIFSAAIFGKDKKKFKNVEADCFGKDSIFGKLHKEKAKILFFGAKFQSATFMHYVEQSYGVPYRYMKTFEGTLRIFGREFKDSCTYFVRNLDENVVYDASLFEKYLLENKLINKVKIGNGKLLLADTEVLYNEAFKQLDKDINFFRGDKR</sequence>
<evidence type="ECO:0000256" key="1">
    <source>
        <dbReference type="ARBA" id="ARBA00006383"/>
    </source>
</evidence>